<organism evidence="1 2">
    <name type="scientific">Marinitenerispora sediminis</name>
    <dbReference type="NCBI Taxonomy" id="1931232"/>
    <lineage>
        <taxon>Bacteria</taxon>
        <taxon>Bacillati</taxon>
        <taxon>Actinomycetota</taxon>
        <taxon>Actinomycetes</taxon>
        <taxon>Streptosporangiales</taxon>
        <taxon>Nocardiopsidaceae</taxon>
        <taxon>Marinitenerispora</taxon>
    </lineage>
</organism>
<dbReference type="Proteomes" id="UP000253318">
    <property type="component" value="Unassembled WGS sequence"/>
</dbReference>
<keyword evidence="2" id="KW-1185">Reference proteome</keyword>
<reference evidence="1 2" key="1">
    <citation type="submission" date="2018-04" db="EMBL/GenBank/DDBJ databases">
        <title>Novel actinobacteria from marine sediment.</title>
        <authorList>
            <person name="Ng Z.Y."/>
            <person name="Tan G.Y.A."/>
        </authorList>
    </citation>
    <scope>NUCLEOTIDE SEQUENCE [LARGE SCALE GENOMIC DNA]</scope>
    <source>
        <strain evidence="1 2">TPS81</strain>
    </source>
</reference>
<dbReference type="Pfam" id="PF11387">
    <property type="entry name" value="DUF2795"/>
    <property type="match status" value="1"/>
</dbReference>
<gene>
    <name evidence="1" type="ORF">DEF24_23980</name>
</gene>
<sequence>MAQATFIKVQKALSGMKYPVSRDELADYAKKQKADDETIDAIKKIPDQRYGGPDEVSKAVAKAAGESGG</sequence>
<name>A0A368T2Q5_9ACTN</name>
<dbReference type="AlphaFoldDB" id="A0A368T2Q5"/>
<protein>
    <submittedName>
        <fullName evidence="1">DUF2795 domain-containing protein</fullName>
    </submittedName>
</protein>
<dbReference type="OrthoDB" id="6161020at2"/>
<comment type="caution">
    <text evidence="1">The sequence shown here is derived from an EMBL/GenBank/DDBJ whole genome shotgun (WGS) entry which is preliminary data.</text>
</comment>
<evidence type="ECO:0000313" key="1">
    <source>
        <dbReference type="EMBL" id="RCV50638.1"/>
    </source>
</evidence>
<accession>A0A368T2Q5</accession>
<evidence type="ECO:0000313" key="2">
    <source>
        <dbReference type="Proteomes" id="UP000253318"/>
    </source>
</evidence>
<dbReference type="EMBL" id="QEIN01000275">
    <property type="protein sequence ID" value="RCV50638.1"/>
    <property type="molecule type" value="Genomic_DNA"/>
</dbReference>
<proteinExistence type="predicted"/>
<dbReference type="InterPro" id="IPR021527">
    <property type="entry name" value="DUF2795"/>
</dbReference>